<dbReference type="Pfam" id="PF00583">
    <property type="entry name" value="Acetyltransf_1"/>
    <property type="match status" value="1"/>
</dbReference>
<dbReference type="PROSITE" id="PS51186">
    <property type="entry name" value="GNAT"/>
    <property type="match status" value="1"/>
</dbReference>
<organism evidence="2 3">
    <name type="scientific">Variovorax gossypii</name>
    <dbReference type="NCBI Taxonomy" id="1679495"/>
    <lineage>
        <taxon>Bacteria</taxon>
        <taxon>Pseudomonadati</taxon>
        <taxon>Pseudomonadota</taxon>
        <taxon>Betaproteobacteria</taxon>
        <taxon>Burkholderiales</taxon>
        <taxon>Comamonadaceae</taxon>
        <taxon>Variovorax</taxon>
    </lineage>
</organism>
<dbReference type="AlphaFoldDB" id="A0A431TUD3"/>
<name>A0A431TUD3_9BURK</name>
<dbReference type="OrthoDB" id="143110at2"/>
<dbReference type="Proteomes" id="UP000267418">
    <property type="component" value="Unassembled WGS sequence"/>
</dbReference>
<dbReference type="InterPro" id="IPR050276">
    <property type="entry name" value="MshD_Acetyltransferase"/>
</dbReference>
<protein>
    <submittedName>
        <fullName evidence="2">GNAT family N-acetyltransferase</fullName>
    </submittedName>
</protein>
<dbReference type="InterPro" id="IPR000182">
    <property type="entry name" value="GNAT_dom"/>
</dbReference>
<evidence type="ECO:0000313" key="3">
    <source>
        <dbReference type="Proteomes" id="UP000267418"/>
    </source>
</evidence>
<dbReference type="EMBL" id="RXOE01000001">
    <property type="protein sequence ID" value="RTQ37622.1"/>
    <property type="molecule type" value="Genomic_DNA"/>
</dbReference>
<comment type="caution">
    <text evidence="2">The sequence shown here is derived from an EMBL/GenBank/DDBJ whole genome shotgun (WGS) entry which is preliminary data.</text>
</comment>
<evidence type="ECO:0000259" key="1">
    <source>
        <dbReference type="PROSITE" id="PS51186"/>
    </source>
</evidence>
<keyword evidence="3" id="KW-1185">Reference proteome</keyword>
<dbReference type="PANTHER" id="PTHR43617">
    <property type="entry name" value="L-AMINO ACID N-ACETYLTRANSFERASE"/>
    <property type="match status" value="1"/>
</dbReference>
<dbReference type="SUPFAM" id="SSF55729">
    <property type="entry name" value="Acyl-CoA N-acyltransferases (Nat)"/>
    <property type="match status" value="1"/>
</dbReference>
<proteinExistence type="predicted"/>
<dbReference type="Gene3D" id="3.40.630.30">
    <property type="match status" value="1"/>
</dbReference>
<feature type="domain" description="N-acetyltransferase" evidence="1">
    <location>
        <begin position="3"/>
        <end position="154"/>
    </location>
</feature>
<dbReference type="InterPro" id="IPR016181">
    <property type="entry name" value="Acyl_CoA_acyltransferase"/>
</dbReference>
<sequence length="154" mass="16758">MSIQVWLATYATEGVSDLLARYVLEQFTPAAFTGWMDDAGTGLIVAEADGHLLGYARLGFDAPQPPPLSSVAGTELCTLYVQEPFTRSGVGSALLDEACATARERTGSDAMWLTVNARNERACGFYEKHGFVRRGTTWFVLGEGRHENLVLARP</sequence>
<reference evidence="2 3" key="1">
    <citation type="submission" date="2018-12" db="EMBL/GenBank/DDBJ databases">
        <title>The genome of Variovorax gossypii DSM 100435.</title>
        <authorList>
            <person name="Gao J."/>
            <person name="Sun J."/>
        </authorList>
    </citation>
    <scope>NUCLEOTIDE SEQUENCE [LARGE SCALE GENOMIC DNA]</scope>
    <source>
        <strain evidence="2 3">DSM 100435</strain>
    </source>
</reference>
<keyword evidence="2" id="KW-0808">Transferase</keyword>
<accession>A0A431TUD3</accession>
<gene>
    <name evidence="2" type="ORF">EJP69_02020</name>
</gene>
<dbReference type="CDD" id="cd04301">
    <property type="entry name" value="NAT_SF"/>
    <property type="match status" value="1"/>
</dbReference>
<evidence type="ECO:0000313" key="2">
    <source>
        <dbReference type="EMBL" id="RTQ37622.1"/>
    </source>
</evidence>
<dbReference type="GO" id="GO:0016747">
    <property type="term" value="F:acyltransferase activity, transferring groups other than amino-acyl groups"/>
    <property type="evidence" value="ECO:0007669"/>
    <property type="project" value="InterPro"/>
</dbReference>